<name>A0A067ETM1_CITSI</name>
<dbReference type="eggNOG" id="ENOG502RYCX">
    <property type="taxonomic scope" value="Eukaryota"/>
</dbReference>
<proteinExistence type="predicted"/>
<dbReference type="STRING" id="2711.A0A067ETM1"/>
<reference evidence="2 3" key="1">
    <citation type="submission" date="2014-04" db="EMBL/GenBank/DDBJ databases">
        <authorList>
            <consortium name="International Citrus Genome Consortium"/>
            <person name="Gmitter F."/>
            <person name="Chen C."/>
            <person name="Farmerie W."/>
            <person name="Harkins T."/>
            <person name="Desany B."/>
            <person name="Mohiuddin M."/>
            <person name="Kodira C."/>
            <person name="Borodovsky M."/>
            <person name="Lomsadze A."/>
            <person name="Burns P."/>
            <person name="Jenkins J."/>
            <person name="Prochnik S."/>
            <person name="Shu S."/>
            <person name="Chapman J."/>
            <person name="Pitluck S."/>
            <person name="Schmutz J."/>
            <person name="Rokhsar D."/>
        </authorList>
    </citation>
    <scope>NUCLEOTIDE SEQUENCE</scope>
</reference>
<organism evidence="2 3">
    <name type="scientific">Citrus sinensis</name>
    <name type="common">Sweet orange</name>
    <name type="synonym">Citrus aurantium var. sinensis</name>
    <dbReference type="NCBI Taxonomy" id="2711"/>
    <lineage>
        <taxon>Eukaryota</taxon>
        <taxon>Viridiplantae</taxon>
        <taxon>Streptophyta</taxon>
        <taxon>Embryophyta</taxon>
        <taxon>Tracheophyta</taxon>
        <taxon>Spermatophyta</taxon>
        <taxon>Magnoliopsida</taxon>
        <taxon>eudicotyledons</taxon>
        <taxon>Gunneridae</taxon>
        <taxon>Pentapetalae</taxon>
        <taxon>rosids</taxon>
        <taxon>malvids</taxon>
        <taxon>Sapindales</taxon>
        <taxon>Rutaceae</taxon>
        <taxon>Aurantioideae</taxon>
        <taxon>Citrus</taxon>
    </lineage>
</organism>
<dbReference type="PANTHER" id="PTHR33785:SF5">
    <property type="entry name" value="SERINE_ARGININE REPETITIVE MATRIX PROTEIN"/>
    <property type="match status" value="1"/>
</dbReference>
<gene>
    <name evidence="2" type="ORF">CISIN_1g018815mg</name>
</gene>
<dbReference type="PaxDb" id="2711-XP_006464821.1"/>
<dbReference type="AlphaFoldDB" id="A0A067ETM1"/>
<dbReference type="EMBL" id="KK784948">
    <property type="protein sequence ID" value="KDO58529.1"/>
    <property type="molecule type" value="Genomic_DNA"/>
</dbReference>
<dbReference type="PANTHER" id="PTHR33785">
    <property type="entry name" value="OS06G0550800 PROTEIN"/>
    <property type="match status" value="1"/>
</dbReference>
<accession>A0A067ETM1</accession>
<feature type="compositionally biased region" description="Basic and acidic residues" evidence="1">
    <location>
        <begin position="129"/>
        <end position="140"/>
    </location>
</feature>
<evidence type="ECO:0000256" key="1">
    <source>
        <dbReference type="SAM" id="MobiDB-lite"/>
    </source>
</evidence>
<dbReference type="Proteomes" id="UP000027120">
    <property type="component" value="Unassembled WGS sequence"/>
</dbReference>
<feature type="region of interest" description="Disordered" evidence="1">
    <location>
        <begin position="194"/>
        <end position="229"/>
    </location>
</feature>
<sequence length="350" mass="39108">MESNGNGNGDGDDTFVSCSSTDDKADNEVVDDLLEECWFFDNLLMGRARMMLRCNSDPCPSSSNTSFIEKKEDDDGVVARRGLIRAPSLPPFIGRKEEELEKESIGARKLIRQSSHPIRLQAPKPSCSNKEKGGGSKEKAGTSGTKFSGELSCRKLQKAPSLPPNIGREDISCQENESDARMSRLIQLAFANSTESLQPRHSSEGTIPSYSISRARPPRSSEVESKNTNGIKEMSRRYHNHQKMIRKSLNDLETEEVQGFKDLGFTFEKKDLSPNVVNILPGLQEKKQEKLSQMDYKMRRPYLSEAWVVQSCAPPAAPVPNCVPKNSTEDMKEQLKFWARAVASNVRQEC</sequence>
<feature type="compositionally biased region" description="Polar residues" evidence="1">
    <location>
        <begin position="194"/>
        <end position="212"/>
    </location>
</feature>
<protein>
    <submittedName>
        <fullName evidence="2">Uncharacterized protein</fullName>
    </submittedName>
</protein>
<dbReference type="KEGG" id="cit:102621220"/>
<dbReference type="OrthoDB" id="1875420at2759"/>
<evidence type="ECO:0000313" key="2">
    <source>
        <dbReference type="EMBL" id="KDO58529.1"/>
    </source>
</evidence>
<keyword evidence="3" id="KW-1185">Reference proteome</keyword>
<evidence type="ECO:0000313" key="3">
    <source>
        <dbReference type="Proteomes" id="UP000027120"/>
    </source>
</evidence>
<feature type="region of interest" description="Disordered" evidence="1">
    <location>
        <begin position="112"/>
        <end position="151"/>
    </location>
</feature>